<comment type="subcellular location">
    <subcellularLocation>
        <location evidence="1 12">Cell membrane</location>
        <topology evidence="1 12">Multi-pass membrane protein</topology>
    </subcellularLocation>
</comment>
<keyword evidence="18" id="KW-1185">Reference proteome</keyword>
<keyword evidence="7 12" id="KW-0811">Translocation</keyword>
<feature type="transmembrane region" description="Helical" evidence="12">
    <location>
        <begin position="570"/>
        <end position="587"/>
    </location>
</feature>
<dbReference type="GO" id="GO:0005886">
    <property type="term" value="C:plasma membrane"/>
    <property type="evidence" value="ECO:0007669"/>
    <property type="project" value="UniProtKB-SubCell"/>
</dbReference>
<dbReference type="PANTHER" id="PTHR30081">
    <property type="entry name" value="PROTEIN-EXPORT MEMBRANE PROTEIN SEC"/>
    <property type="match status" value="1"/>
</dbReference>
<reference evidence="17 18" key="1">
    <citation type="journal article" date="2015" name="Genome Biol. Evol.">
        <title>Comparative Genomics of Listeria Sensu Lato: Genus-Wide Differences in Evolutionary Dynamics and the Progressive Gain of Complex, Potentially Pathogenicity-Related Traits through Lateral Gene Transfer.</title>
        <authorList>
            <person name="Chiara M."/>
            <person name="Caruso M."/>
            <person name="D'Erchia A.M."/>
            <person name="Manzari C."/>
            <person name="Fraccalvieri R."/>
            <person name="Goffredo E."/>
            <person name="Latorre L."/>
            <person name="Miccolupo A."/>
            <person name="Padalino I."/>
            <person name="Santagada G."/>
            <person name="Chiocco D."/>
            <person name="Pesole G."/>
            <person name="Horner D.S."/>
            <person name="Parisi A."/>
        </authorList>
    </citation>
    <scope>NUCLEOTIDE SEQUENCE [LARGE SCALE GENOMIC DNA]</scope>
    <source>
        <strain evidence="17 18">1991</strain>
    </source>
</reference>
<accession>A0A0J8GD41</accession>
<dbReference type="InterPro" id="IPR022645">
    <property type="entry name" value="SecD/SecF_bac"/>
</dbReference>
<dbReference type="GO" id="GO:0043952">
    <property type="term" value="P:protein transport by the Sec complex"/>
    <property type="evidence" value="ECO:0007669"/>
    <property type="project" value="UniProtKB-UniRule"/>
</dbReference>
<dbReference type="NCBIfam" id="TIGR01129">
    <property type="entry name" value="secD"/>
    <property type="match status" value="1"/>
</dbReference>
<feature type="domain" description="Protein export membrane protein SecD/SecF C-terminal" evidence="14">
    <location>
        <begin position="240"/>
        <end position="402"/>
    </location>
</feature>
<comment type="similarity">
    <text evidence="13">Belongs to the SecD/SecF family. SecF subfamily.</text>
</comment>
<feature type="transmembrane region" description="Helical" evidence="12">
    <location>
        <begin position="677"/>
        <end position="695"/>
    </location>
</feature>
<evidence type="ECO:0000256" key="2">
    <source>
        <dbReference type="ARBA" id="ARBA00022448"/>
    </source>
</evidence>
<comment type="caution">
    <text evidence="12">Lacks conserved residue(s) required for the propagation of feature annotation.</text>
</comment>
<evidence type="ECO:0000256" key="12">
    <source>
        <dbReference type="HAMAP-Rule" id="MF_01463"/>
    </source>
</evidence>
<evidence type="ECO:0000313" key="17">
    <source>
        <dbReference type="EMBL" id="KMT60550.1"/>
    </source>
</evidence>
<name>A0A0J8GD41_9LIST</name>
<dbReference type="SUPFAM" id="SSF82866">
    <property type="entry name" value="Multidrug efflux transporter AcrB transmembrane domain"/>
    <property type="match status" value="2"/>
</dbReference>
<organism evidence="17 18">
    <name type="scientific">Listeria fleischmannii 1991</name>
    <dbReference type="NCBI Taxonomy" id="1430899"/>
    <lineage>
        <taxon>Bacteria</taxon>
        <taxon>Bacillati</taxon>
        <taxon>Bacillota</taxon>
        <taxon>Bacilli</taxon>
        <taxon>Bacillales</taxon>
        <taxon>Listeriaceae</taxon>
        <taxon>Listeria</taxon>
    </lineage>
</organism>
<comment type="subunit">
    <text evidence="12">Forms a complex with SecF. Part of the essential Sec protein translocation apparatus which comprises SecA, SecYEG and auxiliary proteins SecDF. Other proteins may also be involved.</text>
</comment>
<keyword evidence="4 12" id="KW-0812">Transmembrane</keyword>
<evidence type="ECO:0000256" key="7">
    <source>
        <dbReference type="ARBA" id="ARBA00023010"/>
    </source>
</evidence>
<dbReference type="FunFam" id="1.20.1640.10:FF:000024">
    <property type="entry name" value="Multifunctional fusion protein"/>
    <property type="match status" value="1"/>
</dbReference>
<dbReference type="InterPro" id="IPR048631">
    <property type="entry name" value="SecD_1st"/>
</dbReference>
<dbReference type="NCBIfam" id="NF009584">
    <property type="entry name" value="PRK13024.1-4"/>
    <property type="match status" value="1"/>
</dbReference>
<comment type="similarity">
    <text evidence="10">In the C-terminal section; belongs to the SecD/SecF family. SecF subfamily.</text>
</comment>
<keyword evidence="5 12" id="KW-0653">Protein transport</keyword>
<proteinExistence type="inferred from homology"/>
<dbReference type="InterPro" id="IPR054384">
    <property type="entry name" value="SecDF_P1_head"/>
</dbReference>
<dbReference type="InterPro" id="IPR022813">
    <property type="entry name" value="SecD/SecF_arch_bac"/>
</dbReference>
<evidence type="ECO:0000313" key="18">
    <source>
        <dbReference type="Proteomes" id="UP000052258"/>
    </source>
</evidence>
<dbReference type="HAMAP" id="MF_01464_B">
    <property type="entry name" value="SecF_B"/>
    <property type="match status" value="1"/>
</dbReference>
<evidence type="ECO:0000256" key="9">
    <source>
        <dbReference type="ARBA" id="ARBA00059018"/>
    </source>
</evidence>
<feature type="transmembrane region" description="Helical" evidence="12">
    <location>
        <begin position="701"/>
        <end position="727"/>
    </location>
</feature>
<dbReference type="AlphaFoldDB" id="A0A0J8GD41"/>
<dbReference type="InterPro" id="IPR048634">
    <property type="entry name" value="SecD_SecF_C"/>
</dbReference>
<dbReference type="NCBIfam" id="TIGR00916">
    <property type="entry name" value="2A0604s01"/>
    <property type="match status" value="1"/>
</dbReference>
<evidence type="ECO:0000256" key="5">
    <source>
        <dbReference type="ARBA" id="ARBA00022927"/>
    </source>
</evidence>
<dbReference type="FunFam" id="1.20.1640.10:FF:000004">
    <property type="entry name" value="Protein translocase subunit SecD"/>
    <property type="match status" value="1"/>
</dbReference>
<feature type="domain" description="Protein export membrane protein SecD/SecF C-terminal" evidence="14">
    <location>
        <begin position="546"/>
        <end position="728"/>
    </location>
</feature>
<comment type="similarity">
    <text evidence="12">Belongs to the SecD/SecF family. SecD subfamily.</text>
</comment>
<evidence type="ECO:0000256" key="8">
    <source>
        <dbReference type="ARBA" id="ARBA00023136"/>
    </source>
</evidence>
<keyword evidence="8 12" id="KW-0472">Membrane</keyword>
<evidence type="ECO:0000256" key="13">
    <source>
        <dbReference type="HAMAP-Rule" id="MF_01464"/>
    </source>
</evidence>
<gene>
    <name evidence="13" type="primary">secF</name>
    <name evidence="12" type="synonym">secD</name>
    <name evidence="17" type="ORF">X560_0678</name>
</gene>
<dbReference type="PRINTS" id="PR01755">
    <property type="entry name" value="SECFTRNLCASE"/>
</dbReference>
<dbReference type="EMBL" id="AZHO01000007">
    <property type="protein sequence ID" value="KMT60550.1"/>
    <property type="molecule type" value="Genomic_DNA"/>
</dbReference>
<evidence type="ECO:0000256" key="1">
    <source>
        <dbReference type="ARBA" id="ARBA00004651"/>
    </source>
</evidence>
<feature type="transmembrane region" description="Helical" evidence="12">
    <location>
        <begin position="259"/>
        <end position="277"/>
    </location>
</feature>
<keyword evidence="3 12" id="KW-1003">Cell membrane</keyword>
<dbReference type="GO" id="GO:0006605">
    <property type="term" value="P:protein targeting"/>
    <property type="evidence" value="ECO:0007669"/>
    <property type="project" value="UniProtKB-UniRule"/>
</dbReference>
<feature type="transmembrane region" description="Helical" evidence="12">
    <location>
        <begin position="381"/>
        <end position="409"/>
    </location>
</feature>
<sequence length="754" mass="82725">MIKKSRLVTFFLVVAIIFGVVFSTGKMVLQNINLGLDLQGGFEVLYQVEPASGKGEVTKQTLTDTVSALDRRINSIGVAEPSITIEGNNRIRVQLAGVTDQNEARKMLSTTAELSFRDAKDKLMMDGSDLVPGGAKQAFDQNNQPIVTLKLKSADKFADVTKTILAEKPNNQLVIWLDWKEGQKYETEKTKKDPAYLSAPNVNQVLDTNKVEISGSFTVEEAKDLANLLNSGALPVKMTEVYSTSVGAQFGQDALDETILAGIIGVAAIFIFMMLVYRIPGIIACVTLVAYTYIVLLVLALLNATLTLPGIAGLILGIGMAVDANVITYERIKEELKVGRSTKAAFEVGGKEAFRAIFDGNISTLLVACVLFYFGTSSIKGFATVLIISILVSFLTAVWGSRVLLGLLVKSNALNNKPRVFSVKPSAIHNLHDGISTYDLKTPFDRFDFVKNHRLFLWIFTGIVVVGIVVLSVFKLNLGIDFASGTRAEITSNSPLTEEQVKKDLDDINMPSDNIVFQGKDNKTAVVSYKGALSQDEIAKFKTHFEKEYKHEPSISTVTPTVGKELAKNGLYALAIASVLIVIYIAIRFEFYMGIAAILSLLFDAFTIFIFFSIFQIEVDLTFIAAVLTVIGYSINDTIVTADRIRDIGRKMGRYKTKEDVAFAVNHGLRQTFTRSINTILTVIFTVVALVAFGSESILSFSIALLVGLISSVFSSIFMAMQLWYVFKSHQVNKKGPIATVKKKKRRNPSQPMV</sequence>
<dbReference type="Pfam" id="PF07549">
    <property type="entry name" value="Sec_GG"/>
    <property type="match status" value="2"/>
</dbReference>
<comment type="function">
    <text evidence="9 12">Part of the Sec protein translocase complex. Interacts with the SecYEG preprotein conducting channel. SecDF uses the proton motive force (PMF) to complete protein translocation after the ATP-dependent function of SecA.</text>
</comment>
<dbReference type="OrthoDB" id="9805019at2"/>
<evidence type="ECO:0000256" key="4">
    <source>
        <dbReference type="ARBA" id="ARBA00022692"/>
    </source>
</evidence>
<keyword evidence="2 12" id="KW-0813">Transport</keyword>
<feature type="domain" description="Protein translocase subunit SecDF P1" evidence="15">
    <location>
        <begin position="64"/>
        <end position="120"/>
    </location>
</feature>
<dbReference type="InterPro" id="IPR022646">
    <property type="entry name" value="SecD/SecF_CS"/>
</dbReference>
<dbReference type="InterPro" id="IPR005791">
    <property type="entry name" value="SecD"/>
</dbReference>
<dbReference type="PANTHER" id="PTHR30081:SF1">
    <property type="entry name" value="PROTEIN TRANSLOCASE SUBUNIT SECD"/>
    <property type="match status" value="1"/>
</dbReference>
<dbReference type="Pfam" id="PF22599">
    <property type="entry name" value="SecDF_P1_head"/>
    <property type="match status" value="1"/>
</dbReference>
<dbReference type="GO" id="GO:0065002">
    <property type="term" value="P:intracellular protein transmembrane transport"/>
    <property type="evidence" value="ECO:0007669"/>
    <property type="project" value="UniProtKB-UniRule"/>
</dbReference>
<dbReference type="GO" id="GO:0015450">
    <property type="term" value="F:protein-transporting ATPase activity"/>
    <property type="evidence" value="ECO:0007669"/>
    <property type="project" value="InterPro"/>
</dbReference>
<feature type="transmembrane region" description="Helical" evidence="12">
    <location>
        <begin position="353"/>
        <end position="375"/>
    </location>
</feature>
<evidence type="ECO:0000256" key="3">
    <source>
        <dbReference type="ARBA" id="ARBA00022475"/>
    </source>
</evidence>
<evidence type="ECO:0000259" key="16">
    <source>
        <dbReference type="Pfam" id="PF22599"/>
    </source>
</evidence>
<comment type="similarity">
    <text evidence="11">In the N-terminal section; belongs to the SecD/SecF family. SecD subfamily.</text>
</comment>
<dbReference type="NCBIfam" id="NF009581">
    <property type="entry name" value="PRK13024.1-1"/>
    <property type="match status" value="1"/>
</dbReference>
<dbReference type="Pfam" id="PF21760">
    <property type="entry name" value="SecD_1st"/>
    <property type="match status" value="1"/>
</dbReference>
<dbReference type="InterPro" id="IPR055344">
    <property type="entry name" value="SecD_SecF_C_bact"/>
</dbReference>
<dbReference type="Proteomes" id="UP000052258">
    <property type="component" value="Unassembled WGS sequence"/>
</dbReference>
<evidence type="ECO:0000256" key="11">
    <source>
        <dbReference type="ARBA" id="ARBA00061053"/>
    </source>
</evidence>
<dbReference type="Gene3D" id="3.30.70.3220">
    <property type="match status" value="1"/>
</dbReference>
<dbReference type="HAMAP" id="MF_01463_B">
    <property type="entry name" value="SecD_B"/>
    <property type="match status" value="1"/>
</dbReference>
<protein>
    <recommendedName>
        <fullName evidence="12 13">Multifunctional fusion protein</fullName>
    </recommendedName>
    <domain>
        <recommendedName>
            <fullName evidence="12">Protein translocase subunit SecD</fullName>
        </recommendedName>
    </domain>
    <domain>
        <recommendedName>
            <fullName evidence="13">Protein-export membrane protein SecF</fullName>
        </recommendedName>
    </domain>
</protein>
<dbReference type="RefSeq" id="WP_007473451.1">
    <property type="nucleotide sequence ID" value="NZ_KQ130610.1"/>
</dbReference>
<comment type="caution">
    <text evidence="17">The sequence shown here is derived from an EMBL/GenBank/DDBJ whole genome shotgun (WGS) entry which is preliminary data.</text>
</comment>
<feature type="transmembrane region" description="Helical" evidence="12">
    <location>
        <begin position="594"/>
        <end position="615"/>
    </location>
</feature>
<dbReference type="Pfam" id="PF02355">
    <property type="entry name" value="SecD_SecF_C"/>
    <property type="match status" value="2"/>
</dbReference>
<evidence type="ECO:0000259" key="14">
    <source>
        <dbReference type="Pfam" id="PF02355"/>
    </source>
</evidence>
<dbReference type="NCBIfam" id="TIGR00966">
    <property type="entry name" value="transloc_SecF"/>
    <property type="match status" value="1"/>
</dbReference>
<feature type="domain" description="SecDF P1 head subdomain" evidence="16">
    <location>
        <begin position="121"/>
        <end position="236"/>
    </location>
</feature>
<comment type="subunit">
    <text evidence="13">Forms a complex with SecD. Part of the essential Sec protein translocation apparatus which comprises SecA, SecYEG and auxiliary proteins SecDF. Other proteins may also be involved.</text>
</comment>
<dbReference type="InterPro" id="IPR005665">
    <property type="entry name" value="SecF_bac"/>
</dbReference>
<evidence type="ECO:0000256" key="10">
    <source>
        <dbReference type="ARBA" id="ARBA00060856"/>
    </source>
</evidence>
<dbReference type="PATRIC" id="fig|1430899.3.peg.702"/>
<evidence type="ECO:0000256" key="6">
    <source>
        <dbReference type="ARBA" id="ARBA00022989"/>
    </source>
</evidence>
<evidence type="ECO:0000259" key="15">
    <source>
        <dbReference type="Pfam" id="PF21760"/>
    </source>
</evidence>
<keyword evidence="6 12" id="KW-1133">Transmembrane helix</keyword>
<dbReference type="Gene3D" id="1.20.1640.10">
    <property type="entry name" value="Multidrug efflux transporter AcrB transmembrane domain"/>
    <property type="match status" value="2"/>
</dbReference>
<feature type="transmembrane region" description="Helical" evidence="12">
    <location>
        <begin position="455"/>
        <end position="474"/>
    </location>
</feature>